<sequence length="306" mass="33012">MVVANLFRLPCRAPRRQCMLPPMPPEHAGAIPHARHASLCMHAGSPCAPCISAHARMIPLRALHISEYACKTPVCAMRARPPCVRLCACMCISRAPPHPAHAYQIPNHQLLGATHACMHSGALPGDLSCAGRNGSACHKVVRTHGSVDLQQPFSLVQNIAPGLGEKDHPAIPPRGVQVRIEMAFGAVEGEKAKLQVHFRLEAVEDAEAEDDGQDCGHGEEEDRVPADEQAQLVAERPEPSVDHLPQHPPPPPPPPQPACGCSRPSSSKVRGTSGAKWPDEPRCLPRTFALTRSPRWLFLPLPLLPA</sequence>
<dbReference type="AlphaFoldDB" id="V8P0X0"/>
<name>V8P0X0_OPHHA</name>
<feature type="compositionally biased region" description="Basic and acidic residues" evidence="1">
    <location>
        <begin position="214"/>
        <end position="226"/>
    </location>
</feature>
<dbReference type="GO" id="GO:0008168">
    <property type="term" value="F:methyltransferase activity"/>
    <property type="evidence" value="ECO:0007669"/>
    <property type="project" value="UniProtKB-KW"/>
</dbReference>
<keyword evidence="3" id="KW-1185">Reference proteome</keyword>
<keyword evidence="2" id="KW-0489">Methyltransferase</keyword>
<feature type="region of interest" description="Disordered" evidence="1">
    <location>
        <begin position="206"/>
        <end position="282"/>
    </location>
</feature>
<reference evidence="2 3" key="1">
    <citation type="journal article" date="2013" name="Proc. Natl. Acad. Sci. U.S.A.">
        <title>The king cobra genome reveals dynamic gene evolution and adaptation in the snake venom system.</title>
        <authorList>
            <person name="Vonk F.J."/>
            <person name="Casewell N.R."/>
            <person name="Henkel C.V."/>
            <person name="Heimberg A.M."/>
            <person name="Jansen H.J."/>
            <person name="McCleary R.J."/>
            <person name="Kerkkamp H.M."/>
            <person name="Vos R.A."/>
            <person name="Guerreiro I."/>
            <person name="Calvete J.J."/>
            <person name="Wuster W."/>
            <person name="Woods A.E."/>
            <person name="Logan J.M."/>
            <person name="Harrison R.A."/>
            <person name="Castoe T.A."/>
            <person name="de Koning A.P."/>
            <person name="Pollock D.D."/>
            <person name="Yandell M."/>
            <person name="Calderon D."/>
            <person name="Renjifo C."/>
            <person name="Currier R.B."/>
            <person name="Salgado D."/>
            <person name="Pla D."/>
            <person name="Sanz L."/>
            <person name="Hyder A.S."/>
            <person name="Ribeiro J.M."/>
            <person name="Arntzen J.W."/>
            <person name="van den Thillart G.E."/>
            <person name="Boetzer M."/>
            <person name="Pirovano W."/>
            <person name="Dirks R.P."/>
            <person name="Spaink H.P."/>
            <person name="Duboule D."/>
            <person name="McGlinn E."/>
            <person name="Kini R.M."/>
            <person name="Richardson M.K."/>
        </authorList>
    </citation>
    <scope>NUCLEOTIDE SEQUENCE</scope>
    <source>
        <tissue evidence="2">Blood</tissue>
    </source>
</reference>
<feature type="non-terminal residue" evidence="2">
    <location>
        <position position="1"/>
    </location>
</feature>
<organism evidence="2 3">
    <name type="scientific">Ophiophagus hannah</name>
    <name type="common">King cobra</name>
    <name type="synonym">Naja hannah</name>
    <dbReference type="NCBI Taxonomy" id="8665"/>
    <lineage>
        <taxon>Eukaryota</taxon>
        <taxon>Metazoa</taxon>
        <taxon>Chordata</taxon>
        <taxon>Craniata</taxon>
        <taxon>Vertebrata</taxon>
        <taxon>Euteleostomi</taxon>
        <taxon>Lepidosauria</taxon>
        <taxon>Squamata</taxon>
        <taxon>Bifurcata</taxon>
        <taxon>Unidentata</taxon>
        <taxon>Episquamata</taxon>
        <taxon>Toxicofera</taxon>
        <taxon>Serpentes</taxon>
        <taxon>Colubroidea</taxon>
        <taxon>Elapidae</taxon>
        <taxon>Elapinae</taxon>
        <taxon>Ophiophagus</taxon>
    </lineage>
</organism>
<gene>
    <name evidence="2" type="primary">Wbp7</name>
    <name evidence="2" type="ORF">L345_06354</name>
</gene>
<evidence type="ECO:0000313" key="2">
    <source>
        <dbReference type="EMBL" id="ETE67856.1"/>
    </source>
</evidence>
<accession>V8P0X0</accession>
<comment type="caution">
    <text evidence="2">The sequence shown here is derived from an EMBL/GenBank/DDBJ whole genome shotgun (WGS) entry which is preliminary data.</text>
</comment>
<protein>
    <submittedName>
        <fullName evidence="2">Histone-lysine N-methyltransferase MLL4</fullName>
    </submittedName>
</protein>
<dbReference type="Proteomes" id="UP000018936">
    <property type="component" value="Unassembled WGS sequence"/>
</dbReference>
<feature type="compositionally biased region" description="Basic and acidic residues" evidence="1">
    <location>
        <begin position="235"/>
        <end position="245"/>
    </location>
</feature>
<keyword evidence="2" id="KW-0808">Transferase</keyword>
<dbReference type="EMBL" id="AZIM01001163">
    <property type="protein sequence ID" value="ETE67856.1"/>
    <property type="molecule type" value="Genomic_DNA"/>
</dbReference>
<evidence type="ECO:0000313" key="3">
    <source>
        <dbReference type="Proteomes" id="UP000018936"/>
    </source>
</evidence>
<proteinExistence type="predicted"/>
<dbReference type="GO" id="GO:0032259">
    <property type="term" value="P:methylation"/>
    <property type="evidence" value="ECO:0007669"/>
    <property type="project" value="UniProtKB-KW"/>
</dbReference>
<feature type="compositionally biased region" description="Pro residues" evidence="1">
    <location>
        <begin position="246"/>
        <end position="257"/>
    </location>
</feature>
<evidence type="ECO:0000256" key="1">
    <source>
        <dbReference type="SAM" id="MobiDB-lite"/>
    </source>
</evidence>